<dbReference type="Proteomes" id="UP000242329">
    <property type="component" value="Unassembled WGS sequence"/>
</dbReference>
<dbReference type="GO" id="GO:0006777">
    <property type="term" value="P:Mo-molybdopterin cofactor biosynthetic process"/>
    <property type="evidence" value="ECO:0007669"/>
    <property type="project" value="UniProtKB-UniRule"/>
</dbReference>
<comment type="function">
    <text evidence="1">Catalyzes the insertion of molybdate into adenylated molybdopterin with the concomitant release of AMP.</text>
</comment>
<dbReference type="SMART" id="SM00852">
    <property type="entry name" value="MoCF_biosynth"/>
    <property type="match status" value="1"/>
</dbReference>
<feature type="domain" description="MoaB/Mog" evidence="2">
    <location>
        <begin position="174"/>
        <end position="306"/>
    </location>
</feature>
<comment type="catalytic activity">
    <reaction evidence="1">
        <text>adenylyl-molybdopterin + molybdate = Mo-molybdopterin + AMP + H(+)</text>
        <dbReference type="Rhea" id="RHEA:35047"/>
        <dbReference type="ChEBI" id="CHEBI:15378"/>
        <dbReference type="ChEBI" id="CHEBI:36264"/>
        <dbReference type="ChEBI" id="CHEBI:62727"/>
        <dbReference type="ChEBI" id="CHEBI:71302"/>
        <dbReference type="ChEBI" id="CHEBI:456215"/>
    </reaction>
</comment>
<keyword evidence="1" id="KW-0460">Magnesium</keyword>
<dbReference type="Pfam" id="PF00994">
    <property type="entry name" value="MoCF_biosynth"/>
    <property type="match status" value="1"/>
</dbReference>
<name>A0A1M5LDU9_9FIRM</name>
<sequence>MKKVKVEDAVGMVLAHDLTRIVPGEYKGPAFKKGHVIKEEDIPLLKSMGKNHIYILEMNPNLLHENEAAERIARAAAGPNIILSEPAEGKINFIAARAGLLKINLKLLEKINAIDMVILATLHNHTPVKEGQIVAGTRVIPLVIEKEKIEQVEKYCAIDSPLIWIEELKSLKIGIVVTGTEVYEGRIEDRFGPVLAAKVQNYGSNLLATCYAPDNVEMIKDKIKELIDQGAELIMTSGGMSVDADDVTPTAIREIADEVITYGSPVLPGAMFMLAYKGDIPVLGVPACGMFYRITVLDLVLPRILAGEKLQRADLVKLAHGGMCWGCPTCHYPVCPFGKQG</sequence>
<dbReference type="UniPathway" id="UPA00344"/>
<dbReference type="GO" id="GO:0005829">
    <property type="term" value="C:cytosol"/>
    <property type="evidence" value="ECO:0007669"/>
    <property type="project" value="TreeGrafter"/>
</dbReference>
<keyword evidence="1" id="KW-0479">Metal-binding</keyword>
<comment type="cofactor">
    <cofactor evidence="1">
        <name>Mg(2+)</name>
        <dbReference type="ChEBI" id="CHEBI:18420"/>
    </cofactor>
</comment>
<protein>
    <recommendedName>
        <fullName evidence="1">Molybdopterin molybdenumtransferase</fullName>
        <ecNumber evidence="1">2.10.1.1</ecNumber>
    </recommendedName>
</protein>
<keyword evidence="1" id="KW-0501">Molybdenum cofactor biosynthesis</keyword>
<dbReference type="OrthoDB" id="9767940at2"/>
<keyword evidence="1 3" id="KW-0808">Transferase</keyword>
<dbReference type="EMBL" id="FQWY01000007">
    <property type="protein sequence ID" value="SHG62889.1"/>
    <property type="molecule type" value="Genomic_DNA"/>
</dbReference>
<evidence type="ECO:0000313" key="4">
    <source>
        <dbReference type="Proteomes" id="UP000242329"/>
    </source>
</evidence>
<evidence type="ECO:0000313" key="3">
    <source>
        <dbReference type="EMBL" id="SHG62889.1"/>
    </source>
</evidence>
<dbReference type="InterPro" id="IPR001453">
    <property type="entry name" value="MoaB/Mog_dom"/>
</dbReference>
<dbReference type="GO" id="GO:0016779">
    <property type="term" value="F:nucleotidyltransferase activity"/>
    <property type="evidence" value="ECO:0007669"/>
    <property type="project" value="UniProtKB-KW"/>
</dbReference>
<dbReference type="EC" id="2.10.1.1" evidence="1"/>
<dbReference type="STRING" id="1123382.SAMN02745221_00642"/>
<dbReference type="RefSeq" id="WP_073089875.1">
    <property type="nucleotide sequence ID" value="NZ_FQWY01000007.1"/>
</dbReference>
<dbReference type="GO" id="GO:0061599">
    <property type="term" value="F:molybdopterin molybdotransferase activity"/>
    <property type="evidence" value="ECO:0007669"/>
    <property type="project" value="UniProtKB-UniRule"/>
</dbReference>
<keyword evidence="4" id="KW-1185">Reference proteome</keyword>
<dbReference type="SUPFAM" id="SSF53218">
    <property type="entry name" value="Molybdenum cofactor biosynthesis proteins"/>
    <property type="match status" value="1"/>
</dbReference>
<dbReference type="InterPro" id="IPR038987">
    <property type="entry name" value="MoeA-like"/>
</dbReference>
<organism evidence="3 4">
    <name type="scientific">Thermosyntropha lipolytica DSM 11003</name>
    <dbReference type="NCBI Taxonomy" id="1123382"/>
    <lineage>
        <taxon>Bacteria</taxon>
        <taxon>Bacillati</taxon>
        <taxon>Bacillota</taxon>
        <taxon>Clostridia</taxon>
        <taxon>Eubacteriales</taxon>
        <taxon>Syntrophomonadaceae</taxon>
        <taxon>Thermosyntropha</taxon>
    </lineage>
</organism>
<keyword evidence="1" id="KW-0500">Molybdenum</keyword>
<dbReference type="PANTHER" id="PTHR10192">
    <property type="entry name" value="MOLYBDOPTERIN BIOSYNTHESIS PROTEIN"/>
    <property type="match status" value="1"/>
</dbReference>
<evidence type="ECO:0000259" key="2">
    <source>
        <dbReference type="SMART" id="SM00852"/>
    </source>
</evidence>
<dbReference type="InterPro" id="IPR036425">
    <property type="entry name" value="MoaB/Mog-like_dom_sf"/>
</dbReference>
<dbReference type="Gene3D" id="3.40.980.10">
    <property type="entry name" value="MoaB/Mog-like domain"/>
    <property type="match status" value="1"/>
</dbReference>
<dbReference type="AlphaFoldDB" id="A0A1M5LDU9"/>
<comment type="similarity">
    <text evidence="1">Belongs to the MoeA family.</text>
</comment>
<comment type="pathway">
    <text evidence="1">Cofactor biosynthesis; molybdopterin biosynthesis.</text>
</comment>
<dbReference type="GO" id="GO:0046872">
    <property type="term" value="F:metal ion binding"/>
    <property type="evidence" value="ECO:0007669"/>
    <property type="project" value="UniProtKB-UniRule"/>
</dbReference>
<evidence type="ECO:0000256" key="1">
    <source>
        <dbReference type="RuleBase" id="RU365090"/>
    </source>
</evidence>
<dbReference type="PANTHER" id="PTHR10192:SF28">
    <property type="entry name" value="MOLYBDOPTERIN MOLYBDENUMTRANSFERASE"/>
    <property type="match status" value="1"/>
</dbReference>
<gene>
    <name evidence="3" type="ORF">SAMN02745221_00642</name>
</gene>
<proteinExistence type="inferred from homology"/>
<accession>A0A1M5LDU9</accession>
<reference evidence="4" key="1">
    <citation type="submission" date="2016-11" db="EMBL/GenBank/DDBJ databases">
        <authorList>
            <person name="Varghese N."/>
            <person name="Submissions S."/>
        </authorList>
    </citation>
    <scope>NUCLEOTIDE SEQUENCE [LARGE SCALE GENOMIC DNA]</scope>
    <source>
        <strain evidence="4">DSM 11003</strain>
    </source>
</reference>
<keyword evidence="3" id="KW-0548">Nucleotidyltransferase</keyword>
<dbReference type="CDD" id="cd03522">
    <property type="entry name" value="MoeA_like"/>
    <property type="match status" value="1"/>
</dbReference>